<dbReference type="InterPro" id="IPR051209">
    <property type="entry name" value="FAD-bind_Monooxygenase_sf"/>
</dbReference>
<evidence type="ECO:0000256" key="2">
    <source>
        <dbReference type="ARBA" id="ARBA00022827"/>
    </source>
</evidence>
<dbReference type="PANTHER" id="PTHR42877:SF4">
    <property type="entry name" value="FAD_NAD(P)-BINDING DOMAIN-CONTAINING PROTEIN-RELATED"/>
    <property type="match status" value="1"/>
</dbReference>
<comment type="caution">
    <text evidence="5">The sequence shown here is derived from an EMBL/GenBank/DDBJ whole genome shotgun (WGS) entry which is preliminary data.</text>
</comment>
<evidence type="ECO:0000256" key="1">
    <source>
        <dbReference type="ARBA" id="ARBA00022630"/>
    </source>
</evidence>
<keyword evidence="2" id="KW-0274">FAD</keyword>
<proteinExistence type="predicted"/>
<evidence type="ECO:0000256" key="3">
    <source>
        <dbReference type="ARBA" id="ARBA00023002"/>
    </source>
</evidence>
<dbReference type="SUPFAM" id="SSF51905">
    <property type="entry name" value="FAD/NAD(P)-binding domain"/>
    <property type="match status" value="1"/>
</dbReference>
<keyword evidence="3" id="KW-0560">Oxidoreductase</keyword>
<evidence type="ECO:0000313" key="6">
    <source>
        <dbReference type="Proteomes" id="UP001143307"/>
    </source>
</evidence>
<protein>
    <submittedName>
        <fullName evidence="5">NAD(P)/FAD-dependent oxidoreductase</fullName>
    </submittedName>
</protein>
<evidence type="ECO:0000313" key="5">
    <source>
        <dbReference type="EMBL" id="MCX2975713.1"/>
    </source>
</evidence>
<sequence length="510" mass="57386">MNGSTPPQLPLRSPKVMLIGAGMTGILMTIKLREAGITDITILEKKESLGGTWRENTYPGLACDVPSHMYTYSFEPNPEWSHLCAYGSEIREYFERVGRKYGVTEKILFNEAVTRSIYGKGQWTVTSSKGNTYVADFIINCTGILHHPAKPDIKGIETFGGDMFHTAEWNHTVDLTGKRVGVIGTGSTAAQVIPEVAKAAGKLSVFQRTPQWIFPWANKTVSEKSKKKLRDNPNRVRRLRGLYVWMMANLLTKATAGHQPQRAILSAVCQLNLKLSIKDKSLRKKLTPDYAVGCKRLIVNKTFYKAVQRNNVDLVTEGIAEITPKGIKTRDGKEHELDALVLSTGFHNFNFMRPMDMRGKGGLKIDDAWSKKVQAYRSMFLPNFPNSFLMLGPNSPIGNYSVIAMSEVQCAYILKIIGHWQQGEFDEIDVKPSAFKSFNEYLKAGMSKTVWVGGCQSWYLDDDGDPALWPYTWQQWEKEMKEPKMADFITEKFPPKTEKTTKKNEVSAAA</sequence>
<dbReference type="Gene3D" id="3.50.50.60">
    <property type="entry name" value="FAD/NAD(P)-binding domain"/>
    <property type="match status" value="2"/>
</dbReference>
<reference evidence="5" key="1">
    <citation type="submission" date="2019-02" db="EMBL/GenBank/DDBJ databases">
        <authorList>
            <person name="Li S.-H."/>
        </authorList>
    </citation>
    <scope>NUCLEOTIDE SEQUENCE</scope>
    <source>
        <strain evidence="5">IMCC8485</strain>
    </source>
</reference>
<name>A0ABT3T0D9_9GAMM</name>
<evidence type="ECO:0000256" key="4">
    <source>
        <dbReference type="SAM" id="MobiDB-lite"/>
    </source>
</evidence>
<dbReference type="Pfam" id="PF00743">
    <property type="entry name" value="FMO-like"/>
    <property type="match status" value="1"/>
</dbReference>
<feature type="region of interest" description="Disordered" evidence="4">
    <location>
        <begin position="491"/>
        <end position="510"/>
    </location>
</feature>
<organism evidence="5 6">
    <name type="scientific">Candidatus Seongchinamella marina</name>
    <dbReference type="NCBI Taxonomy" id="2518990"/>
    <lineage>
        <taxon>Bacteria</taxon>
        <taxon>Pseudomonadati</taxon>
        <taxon>Pseudomonadota</taxon>
        <taxon>Gammaproteobacteria</taxon>
        <taxon>Cellvibrionales</taxon>
        <taxon>Halieaceae</taxon>
        <taxon>Seongchinamella</taxon>
    </lineage>
</organism>
<dbReference type="InterPro" id="IPR036188">
    <property type="entry name" value="FAD/NAD-bd_sf"/>
</dbReference>
<gene>
    <name evidence="5" type="ORF">EYC87_19255</name>
</gene>
<accession>A0ABT3T0D9</accession>
<dbReference type="EMBL" id="SHNP01000012">
    <property type="protein sequence ID" value="MCX2975713.1"/>
    <property type="molecule type" value="Genomic_DNA"/>
</dbReference>
<dbReference type="PANTHER" id="PTHR42877">
    <property type="entry name" value="L-ORNITHINE N(5)-MONOOXYGENASE-RELATED"/>
    <property type="match status" value="1"/>
</dbReference>
<dbReference type="InterPro" id="IPR020946">
    <property type="entry name" value="Flavin_mOase-like"/>
</dbReference>
<keyword evidence="1" id="KW-0285">Flavoprotein</keyword>
<keyword evidence="6" id="KW-1185">Reference proteome</keyword>
<dbReference type="Proteomes" id="UP001143307">
    <property type="component" value="Unassembled WGS sequence"/>
</dbReference>